<sequence length="341" mass="39299">MEFLNKTLNWATYADSYDKIGFVKAFLNCLGEEELHHIKNVTQRTKAKGLVKQRRWIGPTTDEIKNRSRNKTRKPTPVQIVQTPPPSPGIVSSVPAPVLPVITPEEIQEGTERIRWWKEYKPSDFVAMDVEKVHLIHLTSVERVKAAKVTVVNDKYDVIMKKKVKHAPGTFLTNPKIVQVSGINKYDLINGSEMEEVTKEVDRLIASKYMITVAGENDFRSLNLRYNEFRVFDLQSFYRRPNPYEIDSSPMSLRDMYFYHFKEDCQPPGKPHDDETDARATMRVFREGYIKTAKFCNSNGIFDPDFSSVPNLRKNEQKGLQYCKFASSFVPIGCECVLCKQ</sequence>
<dbReference type="Gene3D" id="3.30.420.10">
    <property type="entry name" value="Ribonuclease H-like superfamily/Ribonuclease H"/>
    <property type="match status" value="1"/>
</dbReference>
<dbReference type="SMART" id="SM00479">
    <property type="entry name" value="EXOIII"/>
    <property type="match status" value="1"/>
</dbReference>
<evidence type="ECO:0000256" key="1">
    <source>
        <dbReference type="SAM" id="MobiDB-lite"/>
    </source>
</evidence>
<dbReference type="EMBL" id="CAXLJM020000075">
    <property type="protein sequence ID" value="CAL8128674.1"/>
    <property type="molecule type" value="Genomic_DNA"/>
</dbReference>
<name>A0ABP1RI51_9HEXA</name>
<dbReference type="InterPro" id="IPR036397">
    <property type="entry name" value="RNaseH_sf"/>
</dbReference>
<proteinExistence type="predicted"/>
<evidence type="ECO:0000313" key="3">
    <source>
        <dbReference type="EMBL" id="CAL8128674.1"/>
    </source>
</evidence>
<accession>A0ABP1RI51</accession>
<reference evidence="3 4" key="1">
    <citation type="submission" date="2024-08" db="EMBL/GenBank/DDBJ databases">
        <authorList>
            <person name="Cucini C."/>
            <person name="Frati F."/>
        </authorList>
    </citation>
    <scope>NUCLEOTIDE SEQUENCE [LARGE SCALE GENOMIC DNA]</scope>
</reference>
<comment type="caution">
    <text evidence="3">The sequence shown here is derived from an EMBL/GenBank/DDBJ whole genome shotgun (WGS) entry which is preliminary data.</text>
</comment>
<feature type="domain" description="Exonuclease" evidence="2">
    <location>
        <begin position="124"/>
        <end position="295"/>
    </location>
</feature>
<dbReference type="SUPFAM" id="SSF53098">
    <property type="entry name" value="Ribonuclease H-like"/>
    <property type="match status" value="1"/>
</dbReference>
<dbReference type="InterPro" id="IPR013520">
    <property type="entry name" value="Ribonucl_H"/>
</dbReference>
<evidence type="ECO:0000259" key="2">
    <source>
        <dbReference type="SMART" id="SM00479"/>
    </source>
</evidence>
<keyword evidence="4" id="KW-1185">Reference proteome</keyword>
<feature type="region of interest" description="Disordered" evidence="1">
    <location>
        <begin position="59"/>
        <end position="86"/>
    </location>
</feature>
<dbReference type="Proteomes" id="UP001642540">
    <property type="component" value="Unassembled WGS sequence"/>
</dbReference>
<dbReference type="InterPro" id="IPR012337">
    <property type="entry name" value="RNaseH-like_sf"/>
</dbReference>
<protein>
    <recommendedName>
        <fullName evidence="2">Exonuclease domain-containing protein</fullName>
    </recommendedName>
</protein>
<organism evidence="3 4">
    <name type="scientific">Orchesella dallaii</name>
    <dbReference type="NCBI Taxonomy" id="48710"/>
    <lineage>
        <taxon>Eukaryota</taxon>
        <taxon>Metazoa</taxon>
        <taxon>Ecdysozoa</taxon>
        <taxon>Arthropoda</taxon>
        <taxon>Hexapoda</taxon>
        <taxon>Collembola</taxon>
        <taxon>Entomobryomorpha</taxon>
        <taxon>Entomobryoidea</taxon>
        <taxon>Orchesellidae</taxon>
        <taxon>Orchesellinae</taxon>
        <taxon>Orchesella</taxon>
    </lineage>
</organism>
<gene>
    <name evidence="3" type="ORF">ODALV1_LOCUS22446</name>
</gene>
<evidence type="ECO:0000313" key="4">
    <source>
        <dbReference type="Proteomes" id="UP001642540"/>
    </source>
</evidence>